<dbReference type="SMART" id="SM00715">
    <property type="entry name" value="LA"/>
    <property type="match status" value="1"/>
</dbReference>
<evidence type="ECO:0000256" key="1">
    <source>
        <dbReference type="ARBA" id="ARBA00004123"/>
    </source>
</evidence>
<protein>
    <submittedName>
        <fullName evidence="8">La-related protein 6B</fullName>
    </submittedName>
</protein>
<sequence length="454" mass="48513">MDQEQSSEALTPSSAVGTKKLNAEAPEFVPASLPRRRHLRRRLGPVEFAADGKNGSTATSTKNGLSDSHQKIINQVEFYFSDINLATTDQLFRYMCKDPEGYVPLSVVASFKKIKTAISDSTQLASILRSSNKLFVSEDGKKVKRQHPLTESDMEELQSRIVIAENLPEDHSHQNLMKIFSSVGSVKSIRTCPPQHSNNGASYASKAGKGDGLHFSGKFHAFVEYESAEVAERAVAELKDDGNWRNCLKVRLLLKSVVKPTHTRAKKVVHEGQSAVTKDETIVPEMQGFKENHLEDTLRQSDKQNHELQLEDTAKSNGQKKARSSLGGSGNGNGNGKGKGKGQSRGRPQHPTNGGNISASHALEVSSSNEKLNIAKGSSVPRMPDGTKGFSMGRGKPRWSGGENYGGWQLSNNKLGNACGGEATADLGGACGGVATANLGSACSGEVTAALGGG</sequence>
<dbReference type="Proteomes" id="UP001293254">
    <property type="component" value="Unassembled WGS sequence"/>
</dbReference>
<feature type="compositionally biased region" description="Polar residues" evidence="5">
    <location>
        <begin position="1"/>
        <end position="16"/>
    </location>
</feature>
<feature type="domain" description="HTH La-type RNA-binding" evidence="7">
    <location>
        <begin position="62"/>
        <end position="153"/>
    </location>
</feature>
<feature type="compositionally biased region" description="Basic residues" evidence="5">
    <location>
        <begin position="338"/>
        <end position="348"/>
    </location>
</feature>
<evidence type="ECO:0000256" key="2">
    <source>
        <dbReference type="ARBA" id="ARBA00022884"/>
    </source>
</evidence>
<dbReference type="PRINTS" id="PR00302">
    <property type="entry name" value="LUPUSLA"/>
</dbReference>
<comment type="subcellular location">
    <subcellularLocation>
        <location evidence="1">Nucleus</location>
    </subcellularLocation>
</comment>
<dbReference type="InterPro" id="IPR012677">
    <property type="entry name" value="Nucleotide-bd_a/b_plait_sf"/>
</dbReference>
<name>A0AAE1Y1C5_9LAMI</name>
<dbReference type="InterPro" id="IPR002344">
    <property type="entry name" value="Lupus_La"/>
</dbReference>
<reference evidence="8" key="1">
    <citation type="submission" date="2020-06" db="EMBL/GenBank/DDBJ databases">
        <authorList>
            <person name="Li T."/>
            <person name="Hu X."/>
            <person name="Zhang T."/>
            <person name="Song X."/>
            <person name="Zhang H."/>
            <person name="Dai N."/>
            <person name="Sheng W."/>
            <person name="Hou X."/>
            <person name="Wei L."/>
        </authorList>
    </citation>
    <scope>NUCLEOTIDE SEQUENCE</scope>
    <source>
        <strain evidence="8">3651</strain>
        <tissue evidence="8">Leaf</tissue>
    </source>
</reference>
<dbReference type="Gene3D" id="3.30.70.330">
    <property type="match status" value="1"/>
</dbReference>
<feature type="region of interest" description="Disordered" evidence="5">
    <location>
        <begin position="376"/>
        <end position="396"/>
    </location>
</feature>
<evidence type="ECO:0000313" key="8">
    <source>
        <dbReference type="EMBL" id="KAK4421930.1"/>
    </source>
</evidence>
<feature type="compositionally biased region" description="Polar residues" evidence="5">
    <location>
        <begin position="350"/>
        <end position="359"/>
    </location>
</feature>
<dbReference type="InterPro" id="IPR036390">
    <property type="entry name" value="WH_DNA-bd_sf"/>
</dbReference>
<dbReference type="CDD" id="cd12288">
    <property type="entry name" value="RRM_La_like_plant"/>
    <property type="match status" value="1"/>
</dbReference>
<gene>
    <name evidence="8" type="ORF">Salat_2143700</name>
</gene>
<proteinExistence type="predicted"/>
<evidence type="ECO:0000256" key="5">
    <source>
        <dbReference type="SAM" id="MobiDB-lite"/>
    </source>
</evidence>
<accession>A0AAE1Y1C5</accession>
<dbReference type="InterPro" id="IPR000504">
    <property type="entry name" value="RRM_dom"/>
</dbReference>
<keyword evidence="2 4" id="KW-0694">RNA-binding</keyword>
<dbReference type="InterPro" id="IPR036388">
    <property type="entry name" value="WH-like_DNA-bd_sf"/>
</dbReference>
<dbReference type="GO" id="GO:0003729">
    <property type="term" value="F:mRNA binding"/>
    <property type="evidence" value="ECO:0007669"/>
    <property type="project" value="TreeGrafter"/>
</dbReference>
<evidence type="ECO:0000256" key="3">
    <source>
        <dbReference type="ARBA" id="ARBA00023242"/>
    </source>
</evidence>
<dbReference type="Gene3D" id="1.10.10.10">
    <property type="entry name" value="Winged helix-like DNA-binding domain superfamily/Winged helix DNA-binding domain"/>
    <property type="match status" value="1"/>
</dbReference>
<keyword evidence="3" id="KW-0539">Nucleus</keyword>
<organism evidence="8 9">
    <name type="scientific">Sesamum alatum</name>
    <dbReference type="NCBI Taxonomy" id="300844"/>
    <lineage>
        <taxon>Eukaryota</taxon>
        <taxon>Viridiplantae</taxon>
        <taxon>Streptophyta</taxon>
        <taxon>Embryophyta</taxon>
        <taxon>Tracheophyta</taxon>
        <taxon>Spermatophyta</taxon>
        <taxon>Magnoliopsida</taxon>
        <taxon>eudicotyledons</taxon>
        <taxon>Gunneridae</taxon>
        <taxon>Pentapetalae</taxon>
        <taxon>asterids</taxon>
        <taxon>lamiids</taxon>
        <taxon>Lamiales</taxon>
        <taxon>Pedaliaceae</taxon>
        <taxon>Sesamum</taxon>
    </lineage>
</organism>
<evidence type="ECO:0000313" key="9">
    <source>
        <dbReference type="Proteomes" id="UP001293254"/>
    </source>
</evidence>
<dbReference type="PANTHER" id="PTHR22792">
    <property type="entry name" value="LUPUS LA PROTEIN-RELATED"/>
    <property type="match status" value="1"/>
</dbReference>
<dbReference type="GO" id="GO:1990904">
    <property type="term" value="C:ribonucleoprotein complex"/>
    <property type="evidence" value="ECO:0007669"/>
    <property type="project" value="InterPro"/>
</dbReference>
<dbReference type="SUPFAM" id="SSF54928">
    <property type="entry name" value="RNA-binding domain, RBD"/>
    <property type="match status" value="1"/>
</dbReference>
<comment type="caution">
    <text evidence="8">The sequence shown here is derived from an EMBL/GenBank/DDBJ whole genome shotgun (WGS) entry which is preliminary data.</text>
</comment>
<keyword evidence="9" id="KW-1185">Reference proteome</keyword>
<dbReference type="InterPro" id="IPR035979">
    <property type="entry name" value="RBD_domain_sf"/>
</dbReference>
<dbReference type="GO" id="GO:0005634">
    <property type="term" value="C:nucleus"/>
    <property type="evidence" value="ECO:0007669"/>
    <property type="project" value="UniProtKB-SubCell"/>
</dbReference>
<dbReference type="PROSITE" id="PS50102">
    <property type="entry name" value="RRM"/>
    <property type="match status" value="1"/>
</dbReference>
<reference evidence="8" key="2">
    <citation type="journal article" date="2024" name="Plant">
        <title>Genomic evolution and insights into agronomic trait innovations of Sesamum species.</title>
        <authorList>
            <person name="Miao H."/>
            <person name="Wang L."/>
            <person name="Qu L."/>
            <person name="Liu H."/>
            <person name="Sun Y."/>
            <person name="Le M."/>
            <person name="Wang Q."/>
            <person name="Wei S."/>
            <person name="Zheng Y."/>
            <person name="Lin W."/>
            <person name="Duan Y."/>
            <person name="Cao H."/>
            <person name="Xiong S."/>
            <person name="Wang X."/>
            <person name="Wei L."/>
            <person name="Li C."/>
            <person name="Ma Q."/>
            <person name="Ju M."/>
            <person name="Zhao R."/>
            <person name="Li G."/>
            <person name="Mu C."/>
            <person name="Tian Q."/>
            <person name="Mei H."/>
            <person name="Zhang T."/>
            <person name="Gao T."/>
            <person name="Zhang H."/>
        </authorList>
    </citation>
    <scope>NUCLEOTIDE SEQUENCE</scope>
    <source>
        <strain evidence="8">3651</strain>
    </source>
</reference>
<dbReference type="AlphaFoldDB" id="A0AAE1Y1C5"/>
<dbReference type="EMBL" id="JACGWO010000008">
    <property type="protein sequence ID" value="KAK4421930.1"/>
    <property type="molecule type" value="Genomic_DNA"/>
</dbReference>
<dbReference type="InterPro" id="IPR045180">
    <property type="entry name" value="La_dom_prot"/>
</dbReference>
<dbReference type="InterPro" id="IPR006630">
    <property type="entry name" value="La_HTH"/>
</dbReference>
<evidence type="ECO:0000259" key="7">
    <source>
        <dbReference type="PROSITE" id="PS50961"/>
    </source>
</evidence>
<evidence type="ECO:0000259" key="6">
    <source>
        <dbReference type="PROSITE" id="PS50102"/>
    </source>
</evidence>
<feature type="compositionally biased region" description="Gly residues" evidence="5">
    <location>
        <begin position="327"/>
        <end position="337"/>
    </location>
</feature>
<feature type="compositionally biased region" description="Basic residues" evidence="5">
    <location>
        <begin position="34"/>
        <end position="43"/>
    </location>
</feature>
<dbReference type="InterPro" id="IPR034878">
    <property type="entry name" value="La-rel_plant_RRM"/>
</dbReference>
<feature type="region of interest" description="Disordered" evidence="5">
    <location>
        <begin position="311"/>
        <end position="359"/>
    </location>
</feature>
<dbReference type="PANTHER" id="PTHR22792:SF66">
    <property type="entry name" value="LA-RELATED PROTEIN 6B"/>
    <property type="match status" value="1"/>
</dbReference>
<dbReference type="Pfam" id="PF05383">
    <property type="entry name" value="La"/>
    <property type="match status" value="1"/>
</dbReference>
<feature type="domain" description="RRM" evidence="6">
    <location>
        <begin position="160"/>
        <end position="239"/>
    </location>
</feature>
<dbReference type="PROSITE" id="PS50961">
    <property type="entry name" value="HTH_LA"/>
    <property type="match status" value="1"/>
</dbReference>
<dbReference type="GO" id="GO:0006396">
    <property type="term" value="P:RNA processing"/>
    <property type="evidence" value="ECO:0007669"/>
    <property type="project" value="InterPro"/>
</dbReference>
<feature type="compositionally biased region" description="Polar residues" evidence="5">
    <location>
        <begin position="54"/>
        <end position="65"/>
    </location>
</feature>
<feature type="region of interest" description="Disordered" evidence="5">
    <location>
        <begin position="1"/>
        <end position="65"/>
    </location>
</feature>
<dbReference type="SUPFAM" id="SSF46785">
    <property type="entry name" value="Winged helix' DNA-binding domain"/>
    <property type="match status" value="1"/>
</dbReference>
<evidence type="ECO:0000256" key="4">
    <source>
        <dbReference type="PROSITE-ProRule" id="PRU00332"/>
    </source>
</evidence>